<dbReference type="AlphaFoldDB" id="A0A3S9YM70"/>
<evidence type="ECO:0000313" key="3">
    <source>
        <dbReference type="Proteomes" id="UP000275579"/>
    </source>
</evidence>
<dbReference type="Proteomes" id="UP000275579">
    <property type="component" value="Chromosome"/>
</dbReference>
<dbReference type="EMBL" id="CP029042">
    <property type="protein sequence ID" value="AZS76163.1"/>
    <property type="molecule type" value="Genomic_DNA"/>
</dbReference>
<evidence type="ECO:0008006" key="4">
    <source>
        <dbReference type="Google" id="ProtNLM"/>
    </source>
</evidence>
<name>A0A3S9YM70_9ACTN</name>
<reference evidence="2 3" key="1">
    <citation type="submission" date="2018-04" db="EMBL/GenBank/DDBJ databases">
        <title>Complete genome sequences of Streptomyces lydicus strain WYEC and characterization of antagonistic properties of biological control agents.</title>
        <authorList>
            <person name="Mariita R.M."/>
            <person name="Sello J.K."/>
        </authorList>
    </citation>
    <scope>NUCLEOTIDE SEQUENCE [LARGE SCALE GENOMIC DNA]</scope>
    <source>
        <strain evidence="2 3">WYEC 108</strain>
    </source>
</reference>
<accession>A0A3S9YM70</accession>
<gene>
    <name evidence="2" type="ORF">DDE74_39730</name>
</gene>
<organism evidence="2 3">
    <name type="scientific">Streptomyces lydicus</name>
    <dbReference type="NCBI Taxonomy" id="47763"/>
    <lineage>
        <taxon>Bacteria</taxon>
        <taxon>Bacillati</taxon>
        <taxon>Actinomycetota</taxon>
        <taxon>Actinomycetes</taxon>
        <taxon>Kitasatosporales</taxon>
        <taxon>Streptomycetaceae</taxon>
        <taxon>Streptomyces</taxon>
    </lineage>
</organism>
<protein>
    <recommendedName>
        <fullName evidence="4">MmpS family membrane protein</fullName>
    </recommendedName>
</protein>
<feature type="region of interest" description="Disordered" evidence="1">
    <location>
        <begin position="24"/>
        <end position="47"/>
    </location>
</feature>
<proteinExistence type="predicted"/>
<dbReference type="RefSeq" id="WP_127154850.1">
    <property type="nucleotide sequence ID" value="NZ_CP029042.1"/>
</dbReference>
<dbReference type="InterPro" id="IPR038468">
    <property type="entry name" value="MmpS_C"/>
</dbReference>
<evidence type="ECO:0000313" key="2">
    <source>
        <dbReference type="EMBL" id="AZS76163.1"/>
    </source>
</evidence>
<dbReference type="Gene3D" id="2.60.40.2880">
    <property type="entry name" value="MmpS1-5, C-terminal soluble domain"/>
    <property type="match status" value="1"/>
</dbReference>
<dbReference type="PROSITE" id="PS51257">
    <property type="entry name" value="PROKAR_LIPOPROTEIN"/>
    <property type="match status" value="1"/>
</dbReference>
<sequence>MRKIISGTALVLTAALLTGCGSDGGPPTADKSANASVKPKPDSGSGEVKHEVTLEVLGHGTSQVYYNLNTNKFEKVKLPWKKTSTVTLATDAEKRIGTTVSVVPGSVYNADGTLRAAACVITVDGKKVADNKGGKSDKICKYDLK</sequence>
<evidence type="ECO:0000256" key="1">
    <source>
        <dbReference type="SAM" id="MobiDB-lite"/>
    </source>
</evidence>